<dbReference type="AlphaFoldDB" id="A0A1E1LMY0"/>
<accession>A0A1E1LMY0</accession>
<comment type="caution">
    <text evidence="1">The sequence shown here is derived from an EMBL/GenBank/DDBJ whole genome shotgun (WGS) entry which is preliminary data.</text>
</comment>
<proteinExistence type="predicted"/>
<keyword evidence="2" id="KW-1185">Reference proteome</keyword>
<dbReference type="InParanoid" id="A0A1E1LMY0"/>
<evidence type="ECO:0000313" key="1">
    <source>
        <dbReference type="EMBL" id="CZT11862.1"/>
    </source>
</evidence>
<protein>
    <recommendedName>
        <fullName evidence="3">RNase H type-1 domain-containing protein</fullName>
    </recommendedName>
</protein>
<dbReference type="Proteomes" id="UP000178129">
    <property type="component" value="Unassembled WGS sequence"/>
</dbReference>
<organism evidence="1 2">
    <name type="scientific">Rhynchosporium graminicola</name>
    <dbReference type="NCBI Taxonomy" id="2792576"/>
    <lineage>
        <taxon>Eukaryota</taxon>
        <taxon>Fungi</taxon>
        <taxon>Dikarya</taxon>
        <taxon>Ascomycota</taxon>
        <taxon>Pezizomycotina</taxon>
        <taxon>Leotiomycetes</taxon>
        <taxon>Helotiales</taxon>
        <taxon>Ploettnerulaceae</taxon>
        <taxon>Rhynchosporium</taxon>
    </lineage>
</organism>
<dbReference type="InterPro" id="IPR036397">
    <property type="entry name" value="RNaseH_sf"/>
</dbReference>
<evidence type="ECO:0000313" key="2">
    <source>
        <dbReference type="Proteomes" id="UP000178129"/>
    </source>
</evidence>
<dbReference type="GO" id="GO:0003676">
    <property type="term" value="F:nucleic acid binding"/>
    <property type="evidence" value="ECO:0007669"/>
    <property type="project" value="InterPro"/>
</dbReference>
<gene>
    <name evidence="1" type="ORF">RCO7_07462</name>
</gene>
<dbReference type="Gene3D" id="3.30.420.10">
    <property type="entry name" value="Ribonuclease H-like superfamily/Ribonuclease H"/>
    <property type="match status" value="1"/>
</dbReference>
<evidence type="ECO:0008006" key="3">
    <source>
        <dbReference type="Google" id="ProtNLM"/>
    </source>
</evidence>
<dbReference type="EMBL" id="FJUW01000064">
    <property type="protein sequence ID" value="CZT11862.1"/>
    <property type="molecule type" value="Genomic_DNA"/>
</dbReference>
<name>A0A1E1LMY0_9HELO</name>
<reference evidence="2" key="1">
    <citation type="submission" date="2016-03" db="EMBL/GenBank/DDBJ databases">
        <authorList>
            <person name="Ploux O."/>
        </authorList>
    </citation>
    <scope>NUCLEOTIDE SEQUENCE [LARGE SCALE GENOMIC DNA]</scope>
    <source>
        <strain evidence="2">UK7</strain>
    </source>
</reference>
<sequence length="187" mass="21044">MARPDRLTDLTGLVVRYDDLDAVWRLQLNEHSMIVAISGSVKREPTSSLYRSALAVYFGQDSTRNIFTFIPDETVQEQEAADLYTAIMALEIIQSSSLATDLKLLVVKTSSSFIPAAMSKRCWALEDGTKQRSTSKRSVKRARFDGWMIELHEVCKELEAAGVEVQFWQVGRKLNIVARNLSKASLK</sequence>